<dbReference type="Proteomes" id="UP000799776">
    <property type="component" value="Unassembled WGS sequence"/>
</dbReference>
<gene>
    <name evidence="2" type="ORF">K490DRAFT_53286</name>
</gene>
<accession>A0A9P4M0C6</accession>
<organism evidence="2 3">
    <name type="scientific">Saccharata proteae CBS 121410</name>
    <dbReference type="NCBI Taxonomy" id="1314787"/>
    <lineage>
        <taxon>Eukaryota</taxon>
        <taxon>Fungi</taxon>
        <taxon>Dikarya</taxon>
        <taxon>Ascomycota</taxon>
        <taxon>Pezizomycotina</taxon>
        <taxon>Dothideomycetes</taxon>
        <taxon>Dothideomycetes incertae sedis</taxon>
        <taxon>Botryosphaeriales</taxon>
        <taxon>Saccharataceae</taxon>
        <taxon>Saccharata</taxon>
    </lineage>
</organism>
<keyword evidence="3" id="KW-1185">Reference proteome</keyword>
<feature type="transmembrane region" description="Helical" evidence="1">
    <location>
        <begin position="6"/>
        <end position="25"/>
    </location>
</feature>
<comment type="caution">
    <text evidence="2">The sequence shown here is derived from an EMBL/GenBank/DDBJ whole genome shotgun (WGS) entry which is preliminary data.</text>
</comment>
<dbReference type="AlphaFoldDB" id="A0A9P4M0C6"/>
<sequence>MALAESNALIFTTSIFALIIALIVNEFRNRELLRRHSESKDPSSLNQSIASFTETAKDLTSSIDNLHTTINDLRTTIHDHTIAQTHATTALTLCAQLLETRVSTTGPNTLGSDDYHSATGNTIYTKRDEDADLYRRKVEAMEGLRRILEANPGGIGAGEDEVLYRRRVEALEGLMRVLDAQPSASDGEGAVMGSEVYARRLRALYLFQVDSKTVKGSVNTKGNHEDTTYESIKLGSPGRGWGLEKGKTPALAILKGRKAI</sequence>
<keyword evidence="1" id="KW-0812">Transmembrane</keyword>
<evidence type="ECO:0000256" key="1">
    <source>
        <dbReference type="SAM" id="Phobius"/>
    </source>
</evidence>
<keyword evidence="1" id="KW-1133">Transmembrane helix</keyword>
<proteinExistence type="predicted"/>
<reference evidence="2" key="1">
    <citation type="journal article" date="2020" name="Stud. Mycol.">
        <title>101 Dothideomycetes genomes: a test case for predicting lifestyles and emergence of pathogens.</title>
        <authorList>
            <person name="Haridas S."/>
            <person name="Albert R."/>
            <person name="Binder M."/>
            <person name="Bloem J."/>
            <person name="Labutti K."/>
            <person name="Salamov A."/>
            <person name="Andreopoulos B."/>
            <person name="Baker S."/>
            <person name="Barry K."/>
            <person name="Bills G."/>
            <person name="Bluhm B."/>
            <person name="Cannon C."/>
            <person name="Castanera R."/>
            <person name="Culley D."/>
            <person name="Daum C."/>
            <person name="Ezra D."/>
            <person name="Gonzalez J."/>
            <person name="Henrissat B."/>
            <person name="Kuo A."/>
            <person name="Liang C."/>
            <person name="Lipzen A."/>
            <person name="Lutzoni F."/>
            <person name="Magnuson J."/>
            <person name="Mondo S."/>
            <person name="Nolan M."/>
            <person name="Ohm R."/>
            <person name="Pangilinan J."/>
            <person name="Park H.-J."/>
            <person name="Ramirez L."/>
            <person name="Alfaro M."/>
            <person name="Sun H."/>
            <person name="Tritt A."/>
            <person name="Yoshinaga Y."/>
            <person name="Zwiers L.-H."/>
            <person name="Turgeon B."/>
            <person name="Goodwin S."/>
            <person name="Spatafora J."/>
            <person name="Crous P."/>
            <person name="Grigoriev I."/>
        </authorList>
    </citation>
    <scope>NUCLEOTIDE SEQUENCE</scope>
    <source>
        <strain evidence="2">CBS 121410</strain>
    </source>
</reference>
<evidence type="ECO:0000313" key="3">
    <source>
        <dbReference type="Proteomes" id="UP000799776"/>
    </source>
</evidence>
<name>A0A9P4M0C6_9PEZI</name>
<dbReference type="OrthoDB" id="3944015at2759"/>
<protein>
    <submittedName>
        <fullName evidence="2">Uncharacterized protein</fullName>
    </submittedName>
</protein>
<keyword evidence="1" id="KW-0472">Membrane</keyword>
<dbReference type="EMBL" id="ML978711">
    <property type="protein sequence ID" value="KAF2092140.1"/>
    <property type="molecule type" value="Genomic_DNA"/>
</dbReference>
<evidence type="ECO:0000313" key="2">
    <source>
        <dbReference type="EMBL" id="KAF2092140.1"/>
    </source>
</evidence>